<dbReference type="PANTHER" id="PTHR18964">
    <property type="entry name" value="ROK (REPRESSOR, ORF, KINASE) FAMILY"/>
    <property type="match status" value="1"/>
</dbReference>
<proteinExistence type="inferred from homology"/>
<gene>
    <name evidence="2" type="ORF">LJ757_17455</name>
</gene>
<reference evidence="2" key="1">
    <citation type="submission" date="2021-10" db="EMBL/GenBank/DDBJ databases">
        <title>Novel species in genus Arthrobacter.</title>
        <authorList>
            <person name="Liu Y."/>
        </authorList>
    </citation>
    <scope>NUCLEOTIDE SEQUENCE</scope>
    <source>
        <strain evidence="2">Zg-Y453</strain>
    </source>
</reference>
<dbReference type="Pfam" id="PF00480">
    <property type="entry name" value="ROK"/>
    <property type="match status" value="1"/>
</dbReference>
<dbReference type="InterPro" id="IPR043129">
    <property type="entry name" value="ATPase_NBD"/>
</dbReference>
<name>A0A9X1MJB8_9MICC</name>
<sequence length="313" mass="31653">MHPLVPRDGNGLVLALDVGGTDIKVALQDGSGTLHGLRRLSTPRDARRPGDVVVEEVARLLADYQEQAGSVPVRSIGLVVPGLVDEVSGVGILSTNLGWRNYPFSRNVEEATGLPVAFGHDVGLAGEAEMRLGAGRGLRDAVVMVIGTGIAGALFCDGRRVHGGGFAGEIGHAPVAGGIPCACGASGCLETVASAGAIARRYTELTGVPVSGAREVLAAAAAGNTDAARIWNEAVEALAAVVASITAVLGSEAVIFGGGLSQAGSALLDPVARLVDSRLSFHRRPRLLSSVLGQDAGLTGAALRARDLLAATA</sequence>
<evidence type="ECO:0000313" key="2">
    <source>
        <dbReference type="EMBL" id="MCC3299584.1"/>
    </source>
</evidence>
<organism evidence="2 3">
    <name type="scientific">Arthrobacter caoxuetaonis</name>
    <dbReference type="NCBI Taxonomy" id="2886935"/>
    <lineage>
        <taxon>Bacteria</taxon>
        <taxon>Bacillati</taxon>
        <taxon>Actinomycetota</taxon>
        <taxon>Actinomycetes</taxon>
        <taxon>Micrococcales</taxon>
        <taxon>Micrococcaceae</taxon>
        <taxon>Arthrobacter</taxon>
    </lineage>
</organism>
<dbReference type="Proteomes" id="UP001139158">
    <property type="component" value="Unassembled WGS sequence"/>
</dbReference>
<dbReference type="EMBL" id="JAJFZV010000019">
    <property type="protein sequence ID" value="MCC3299584.1"/>
    <property type="molecule type" value="Genomic_DNA"/>
</dbReference>
<dbReference type="SUPFAM" id="SSF53067">
    <property type="entry name" value="Actin-like ATPase domain"/>
    <property type="match status" value="1"/>
</dbReference>
<evidence type="ECO:0000313" key="3">
    <source>
        <dbReference type="Proteomes" id="UP001139158"/>
    </source>
</evidence>
<protein>
    <submittedName>
        <fullName evidence="2">ROK family protein</fullName>
    </submittedName>
</protein>
<dbReference type="AlphaFoldDB" id="A0A9X1MJB8"/>
<evidence type="ECO:0000256" key="1">
    <source>
        <dbReference type="ARBA" id="ARBA00006479"/>
    </source>
</evidence>
<accession>A0A9X1MJB8</accession>
<comment type="similarity">
    <text evidence="1">Belongs to the ROK (NagC/XylR) family.</text>
</comment>
<keyword evidence="3" id="KW-1185">Reference proteome</keyword>
<comment type="caution">
    <text evidence="2">The sequence shown here is derived from an EMBL/GenBank/DDBJ whole genome shotgun (WGS) entry which is preliminary data.</text>
</comment>
<dbReference type="Gene3D" id="3.30.420.40">
    <property type="match status" value="2"/>
</dbReference>
<dbReference type="InterPro" id="IPR000600">
    <property type="entry name" value="ROK"/>
</dbReference>
<dbReference type="RefSeq" id="WP_227897567.1">
    <property type="nucleotide sequence ID" value="NZ_CP099466.1"/>
</dbReference>
<dbReference type="PANTHER" id="PTHR18964:SF149">
    <property type="entry name" value="BIFUNCTIONAL UDP-N-ACETYLGLUCOSAMINE 2-EPIMERASE_N-ACETYLMANNOSAMINE KINASE"/>
    <property type="match status" value="1"/>
</dbReference>